<feature type="region of interest" description="Disordered" evidence="1">
    <location>
        <begin position="136"/>
        <end position="159"/>
    </location>
</feature>
<organism evidence="3 4">
    <name type="scientific">Wolfiporia cocos (strain MD-104)</name>
    <name type="common">Brown rot fungus</name>
    <dbReference type="NCBI Taxonomy" id="742152"/>
    <lineage>
        <taxon>Eukaryota</taxon>
        <taxon>Fungi</taxon>
        <taxon>Dikarya</taxon>
        <taxon>Basidiomycota</taxon>
        <taxon>Agaricomycotina</taxon>
        <taxon>Agaricomycetes</taxon>
        <taxon>Polyporales</taxon>
        <taxon>Phaeolaceae</taxon>
        <taxon>Wolfiporia</taxon>
    </lineage>
</organism>
<dbReference type="Gene3D" id="1.10.510.10">
    <property type="entry name" value="Transferase(Phosphotransferase) domain 1"/>
    <property type="match status" value="1"/>
</dbReference>
<dbReference type="InterPro" id="IPR040976">
    <property type="entry name" value="Pkinase_fungal"/>
</dbReference>
<dbReference type="OrthoDB" id="3270165at2759"/>
<name>A0A2H3JB88_WOLCO</name>
<protein>
    <recommendedName>
        <fullName evidence="2">Fungal-type protein kinase domain-containing protein</fullName>
    </recommendedName>
</protein>
<sequence>MTSSIAAGSLEDRVYKLGSIPQPANANPVLKSEPLTELQSNICGAWVENCPGLIDRLFPETVFSDLMSASLEHEDVTIKWNARPKLLKPSSIGVASSMLPPPISSHEFYQGSSYGTSPPTSSSCLTASLPADTFPSTLVDRSVPPSPSDPSVPPRGENEKQLCTWFNGMGQAIYNRLSESRGGFPAPKRKWSWGNYFSDIEGRARLQPDLILQYATSPTPAKEWGSVQMVCQVTGTVGFPPELDDHLLCCAFKIFDSQPFRRFIPTLAISNDQFKVVVFDHSGAVESKSFQFNDENKVTFLRTLYGFMFAENEYIGFDPHVQNKNDDKDFSNPEFVSIPSRNGTKPIRLRVLKRLCRSAGISDHATSSWLVRNDESHETFVLKDTWRDTLRRPSEPTVYATIMRSQPPVGLPRIAMHTRFLIRNVGEEFTSFASRLELVNALIDIVDALEWLYEHNIVHCDVSLSNILLQGSGPERHGLLVDFDYCGLVIEMKAPASTFDSDEAPIQQPLHHITVR</sequence>
<feature type="compositionally biased region" description="Pro residues" evidence="1">
    <location>
        <begin position="144"/>
        <end position="153"/>
    </location>
</feature>
<dbReference type="Proteomes" id="UP000218811">
    <property type="component" value="Unassembled WGS sequence"/>
</dbReference>
<dbReference type="EMBL" id="KB468005">
    <property type="protein sequence ID" value="PCH39500.1"/>
    <property type="molecule type" value="Genomic_DNA"/>
</dbReference>
<dbReference type="AlphaFoldDB" id="A0A2H3JB88"/>
<dbReference type="SUPFAM" id="SSF56112">
    <property type="entry name" value="Protein kinase-like (PK-like)"/>
    <property type="match status" value="1"/>
</dbReference>
<reference evidence="3 4" key="1">
    <citation type="journal article" date="2012" name="Science">
        <title>The Paleozoic origin of enzymatic lignin decomposition reconstructed from 31 fungal genomes.</title>
        <authorList>
            <person name="Floudas D."/>
            <person name="Binder M."/>
            <person name="Riley R."/>
            <person name="Barry K."/>
            <person name="Blanchette R.A."/>
            <person name="Henrissat B."/>
            <person name="Martinez A.T."/>
            <person name="Otillar R."/>
            <person name="Spatafora J.W."/>
            <person name="Yadav J.S."/>
            <person name="Aerts A."/>
            <person name="Benoit I."/>
            <person name="Boyd A."/>
            <person name="Carlson A."/>
            <person name="Copeland A."/>
            <person name="Coutinho P.M."/>
            <person name="de Vries R.P."/>
            <person name="Ferreira P."/>
            <person name="Findley K."/>
            <person name="Foster B."/>
            <person name="Gaskell J."/>
            <person name="Glotzer D."/>
            <person name="Gorecki P."/>
            <person name="Heitman J."/>
            <person name="Hesse C."/>
            <person name="Hori C."/>
            <person name="Igarashi K."/>
            <person name="Jurgens J.A."/>
            <person name="Kallen N."/>
            <person name="Kersten P."/>
            <person name="Kohler A."/>
            <person name="Kuees U."/>
            <person name="Kumar T.K.A."/>
            <person name="Kuo A."/>
            <person name="LaButti K."/>
            <person name="Larrondo L.F."/>
            <person name="Lindquist E."/>
            <person name="Ling A."/>
            <person name="Lombard V."/>
            <person name="Lucas S."/>
            <person name="Lundell T."/>
            <person name="Martin R."/>
            <person name="McLaughlin D.J."/>
            <person name="Morgenstern I."/>
            <person name="Morin E."/>
            <person name="Murat C."/>
            <person name="Nagy L.G."/>
            <person name="Nolan M."/>
            <person name="Ohm R.A."/>
            <person name="Patyshakuliyeva A."/>
            <person name="Rokas A."/>
            <person name="Ruiz-Duenas F.J."/>
            <person name="Sabat G."/>
            <person name="Salamov A."/>
            <person name="Samejima M."/>
            <person name="Schmutz J."/>
            <person name="Slot J.C."/>
            <person name="St John F."/>
            <person name="Stenlid J."/>
            <person name="Sun H."/>
            <person name="Sun S."/>
            <person name="Syed K."/>
            <person name="Tsang A."/>
            <person name="Wiebenga A."/>
            <person name="Young D."/>
            <person name="Pisabarro A."/>
            <person name="Eastwood D.C."/>
            <person name="Martin F."/>
            <person name="Cullen D."/>
            <person name="Grigoriev I.V."/>
            <person name="Hibbett D.S."/>
        </authorList>
    </citation>
    <scope>NUCLEOTIDE SEQUENCE [LARGE SCALE GENOMIC DNA]</scope>
    <source>
        <strain evidence="3 4">MD-104</strain>
    </source>
</reference>
<dbReference type="GO" id="GO:0004672">
    <property type="term" value="F:protein kinase activity"/>
    <property type="evidence" value="ECO:0007669"/>
    <property type="project" value="InterPro"/>
</dbReference>
<dbReference type="InterPro" id="IPR008266">
    <property type="entry name" value="Tyr_kinase_AS"/>
</dbReference>
<keyword evidence="4" id="KW-1185">Reference proteome</keyword>
<evidence type="ECO:0000259" key="2">
    <source>
        <dbReference type="Pfam" id="PF17667"/>
    </source>
</evidence>
<dbReference type="PANTHER" id="PTHR38248:SF2">
    <property type="entry name" value="FUNK1 11"/>
    <property type="match status" value="1"/>
</dbReference>
<feature type="domain" description="Fungal-type protein kinase" evidence="2">
    <location>
        <begin position="416"/>
        <end position="486"/>
    </location>
</feature>
<evidence type="ECO:0000313" key="4">
    <source>
        <dbReference type="Proteomes" id="UP000218811"/>
    </source>
</evidence>
<dbReference type="Pfam" id="PF17667">
    <property type="entry name" value="Pkinase_fungal"/>
    <property type="match status" value="2"/>
</dbReference>
<dbReference type="PANTHER" id="PTHR38248">
    <property type="entry name" value="FUNK1 6"/>
    <property type="match status" value="1"/>
</dbReference>
<dbReference type="PROSITE" id="PS00109">
    <property type="entry name" value="PROTEIN_KINASE_TYR"/>
    <property type="match status" value="1"/>
</dbReference>
<gene>
    <name evidence="3" type="ORF">WOLCODRAFT_159625</name>
</gene>
<proteinExistence type="predicted"/>
<accession>A0A2H3JB88</accession>
<dbReference type="InterPro" id="IPR011009">
    <property type="entry name" value="Kinase-like_dom_sf"/>
</dbReference>
<feature type="domain" description="Fungal-type protein kinase" evidence="2">
    <location>
        <begin position="245"/>
        <end position="397"/>
    </location>
</feature>
<evidence type="ECO:0000313" key="3">
    <source>
        <dbReference type="EMBL" id="PCH39500.1"/>
    </source>
</evidence>
<evidence type="ECO:0000256" key="1">
    <source>
        <dbReference type="SAM" id="MobiDB-lite"/>
    </source>
</evidence>